<dbReference type="EMBL" id="JAKOGI010001208">
    <property type="protein sequence ID" value="KAJ8426975.1"/>
    <property type="molecule type" value="Genomic_DNA"/>
</dbReference>
<dbReference type="Proteomes" id="UP001153076">
    <property type="component" value="Unassembled WGS sequence"/>
</dbReference>
<gene>
    <name evidence="1" type="ORF">Cgig2_010206</name>
</gene>
<comment type="caution">
    <text evidence="1">The sequence shown here is derived from an EMBL/GenBank/DDBJ whole genome shotgun (WGS) entry which is preliminary data.</text>
</comment>
<name>A0A9Q1GXM0_9CARY</name>
<dbReference type="AlphaFoldDB" id="A0A9Q1GXM0"/>
<protein>
    <submittedName>
        <fullName evidence="1">Uncharacterized protein</fullName>
    </submittedName>
</protein>
<dbReference type="OrthoDB" id="1740536at2759"/>
<proteinExistence type="predicted"/>
<accession>A0A9Q1GXM0</accession>
<evidence type="ECO:0000313" key="2">
    <source>
        <dbReference type="Proteomes" id="UP001153076"/>
    </source>
</evidence>
<sequence>MTDTIMQQVTEHVNKAMEAANSARPLPTFDYAPATAVSRPTGASHRRSDEPREIAHLEKDGRPWDEDCDRSIAIDALNRRPSVGRPTKYTTASMPYATDSRRTACILMEVKEHPMLRRPQPMTAASKPHNAQKYCKFHEQNGHTIAECRELRKALHELANKG</sequence>
<organism evidence="1 2">
    <name type="scientific">Carnegiea gigantea</name>
    <dbReference type="NCBI Taxonomy" id="171969"/>
    <lineage>
        <taxon>Eukaryota</taxon>
        <taxon>Viridiplantae</taxon>
        <taxon>Streptophyta</taxon>
        <taxon>Embryophyta</taxon>
        <taxon>Tracheophyta</taxon>
        <taxon>Spermatophyta</taxon>
        <taxon>Magnoliopsida</taxon>
        <taxon>eudicotyledons</taxon>
        <taxon>Gunneridae</taxon>
        <taxon>Pentapetalae</taxon>
        <taxon>Caryophyllales</taxon>
        <taxon>Cactineae</taxon>
        <taxon>Cactaceae</taxon>
        <taxon>Cactoideae</taxon>
        <taxon>Echinocereeae</taxon>
        <taxon>Carnegiea</taxon>
    </lineage>
</organism>
<reference evidence="1" key="1">
    <citation type="submission" date="2022-04" db="EMBL/GenBank/DDBJ databases">
        <title>Carnegiea gigantea Genome sequencing and assembly v2.</title>
        <authorList>
            <person name="Copetti D."/>
            <person name="Sanderson M.J."/>
            <person name="Burquez A."/>
            <person name="Wojciechowski M.F."/>
        </authorList>
    </citation>
    <scope>NUCLEOTIDE SEQUENCE</scope>
    <source>
        <strain evidence="1">SGP5-SGP5p</strain>
        <tissue evidence="1">Aerial part</tissue>
    </source>
</reference>
<keyword evidence="2" id="KW-1185">Reference proteome</keyword>
<evidence type="ECO:0000313" key="1">
    <source>
        <dbReference type="EMBL" id="KAJ8426975.1"/>
    </source>
</evidence>